<evidence type="ECO:0000256" key="1">
    <source>
        <dbReference type="ARBA" id="ARBA00004123"/>
    </source>
</evidence>
<evidence type="ECO:0000256" key="3">
    <source>
        <dbReference type="SAM" id="MobiDB-lite"/>
    </source>
</evidence>
<evidence type="ECO:0000313" key="5">
    <source>
        <dbReference type="EnsemblPlants" id="OBART08G20080.1"/>
    </source>
</evidence>
<feature type="domain" description="ENT" evidence="4">
    <location>
        <begin position="43"/>
        <end position="130"/>
    </location>
</feature>
<dbReference type="SMART" id="SM01191">
    <property type="entry name" value="ENT"/>
    <property type="match status" value="1"/>
</dbReference>
<dbReference type="GO" id="GO:0005634">
    <property type="term" value="C:nucleus"/>
    <property type="evidence" value="ECO:0007669"/>
    <property type="project" value="UniProtKB-SubCell"/>
</dbReference>
<comment type="subcellular location">
    <subcellularLocation>
        <location evidence="1">Nucleus</location>
    </subcellularLocation>
</comment>
<reference evidence="5" key="1">
    <citation type="journal article" date="2009" name="Rice">
        <title>De Novo Next Generation Sequencing of Plant Genomes.</title>
        <authorList>
            <person name="Rounsley S."/>
            <person name="Marri P.R."/>
            <person name="Yu Y."/>
            <person name="He R."/>
            <person name="Sisneros N."/>
            <person name="Goicoechea J.L."/>
            <person name="Lee S.J."/>
            <person name="Angelova A."/>
            <person name="Kudrna D."/>
            <person name="Luo M."/>
            <person name="Affourtit J."/>
            <person name="Desany B."/>
            <person name="Knight J."/>
            <person name="Niazi F."/>
            <person name="Egholm M."/>
            <person name="Wing R.A."/>
        </authorList>
    </citation>
    <scope>NUCLEOTIDE SEQUENCE [LARGE SCALE GENOMIC DNA]</scope>
    <source>
        <strain evidence="5">cv. IRGC 105608</strain>
    </source>
</reference>
<dbReference type="PROSITE" id="PS51138">
    <property type="entry name" value="ENT"/>
    <property type="match status" value="1"/>
</dbReference>
<feature type="region of interest" description="Disordered" evidence="3">
    <location>
        <begin position="109"/>
        <end position="143"/>
    </location>
</feature>
<dbReference type="EnsemblPlants" id="OBART08G20080.1">
    <property type="protein sequence ID" value="OBART08G20080.1"/>
    <property type="gene ID" value="OBART08G20080"/>
</dbReference>
<dbReference type="SUPFAM" id="SSF158639">
    <property type="entry name" value="ENT-like"/>
    <property type="match status" value="1"/>
</dbReference>
<dbReference type="eggNOG" id="KOG4675">
    <property type="taxonomic scope" value="Eukaryota"/>
</dbReference>
<keyword evidence="6" id="KW-1185">Reference proteome</keyword>
<dbReference type="GO" id="GO:0050832">
    <property type="term" value="P:defense response to fungus"/>
    <property type="evidence" value="ECO:0007669"/>
    <property type="project" value="InterPro"/>
</dbReference>
<evidence type="ECO:0000256" key="2">
    <source>
        <dbReference type="ARBA" id="ARBA00023242"/>
    </source>
</evidence>
<dbReference type="InterPro" id="IPR005491">
    <property type="entry name" value="ENT_dom"/>
</dbReference>
<accession>A0A0D3H213</accession>
<evidence type="ECO:0000313" key="6">
    <source>
        <dbReference type="Proteomes" id="UP000026960"/>
    </source>
</evidence>
<dbReference type="Pfam" id="PF03735">
    <property type="entry name" value="ENT"/>
    <property type="match status" value="1"/>
</dbReference>
<dbReference type="Gramene" id="OBART08G20080.1">
    <property type="protein sequence ID" value="OBART08G20080.1"/>
    <property type="gene ID" value="OBART08G20080"/>
</dbReference>
<protein>
    <recommendedName>
        <fullName evidence="4">ENT domain-containing protein</fullName>
    </recommendedName>
</protein>
<dbReference type="STRING" id="65489.A0A0D3H213"/>
<feature type="compositionally biased region" description="Low complexity" evidence="3">
    <location>
        <begin position="110"/>
        <end position="131"/>
    </location>
</feature>
<dbReference type="PANTHER" id="PTHR33432">
    <property type="entry name" value="PROTEIN EMSY-LIKE 4"/>
    <property type="match status" value="1"/>
</dbReference>
<evidence type="ECO:0000259" key="4">
    <source>
        <dbReference type="PROSITE" id="PS51138"/>
    </source>
</evidence>
<proteinExistence type="predicted"/>
<dbReference type="AlphaFoldDB" id="A0A0D3H213"/>
<dbReference type="PANTHER" id="PTHR33432:SF4">
    <property type="entry name" value="OS08G0510500 PROTEIN"/>
    <property type="match status" value="1"/>
</dbReference>
<dbReference type="Proteomes" id="UP000026960">
    <property type="component" value="Chromosome 8"/>
</dbReference>
<dbReference type="Gene3D" id="1.10.1240.40">
    <property type="entry name" value="ENT domain"/>
    <property type="match status" value="1"/>
</dbReference>
<dbReference type="HOGENOM" id="CLU_038636_0_1_1"/>
<sequence>MQYQPLDSSGTDDDLPPTYQPRGPRVIFNGNGSLPQPSLHSNVDREIRQIEQQAYTGVLRAFKVQSDAITWEKESLITELRKELQISDKEHRVLLKGVTEEEAVCRIRQSRQTGGTQSSSHHSSVVHTPVPAKRQKKSHSVPVTPQAPVITMHAVVGKKLFYEGKGRANQGLLYQGGRQASDRVLKRLPSNNSPMLGSSRRRGRLHPNELIKGYSPLDGFGIPNTGNVVMEVEKVLSNPNMLEIEKAMKLLRDQEQSLLDAIARLDEASDGENEITALKIERR</sequence>
<dbReference type="InterPro" id="IPR036142">
    <property type="entry name" value="ENT_dom-like_sf"/>
</dbReference>
<keyword evidence="2" id="KW-0539">Nucleus</keyword>
<feature type="region of interest" description="Disordered" evidence="3">
    <location>
        <begin position="1"/>
        <end position="25"/>
    </location>
</feature>
<reference evidence="5" key="2">
    <citation type="submission" date="2015-03" db="UniProtKB">
        <authorList>
            <consortium name="EnsemblPlants"/>
        </authorList>
    </citation>
    <scope>IDENTIFICATION</scope>
</reference>
<dbReference type="PaxDb" id="65489-OBART08G20080.1"/>
<dbReference type="InterPro" id="IPR033485">
    <property type="entry name" value="EMSY-LIKE_plant"/>
</dbReference>
<organism evidence="5">
    <name type="scientific">Oryza barthii</name>
    <dbReference type="NCBI Taxonomy" id="65489"/>
    <lineage>
        <taxon>Eukaryota</taxon>
        <taxon>Viridiplantae</taxon>
        <taxon>Streptophyta</taxon>
        <taxon>Embryophyta</taxon>
        <taxon>Tracheophyta</taxon>
        <taxon>Spermatophyta</taxon>
        <taxon>Magnoliopsida</taxon>
        <taxon>Liliopsida</taxon>
        <taxon>Poales</taxon>
        <taxon>Poaceae</taxon>
        <taxon>BOP clade</taxon>
        <taxon>Oryzoideae</taxon>
        <taxon>Oryzeae</taxon>
        <taxon>Oryzinae</taxon>
        <taxon>Oryza</taxon>
    </lineage>
</organism>
<name>A0A0D3H213_9ORYZ</name>